<reference evidence="3" key="1">
    <citation type="submission" date="2009-12" db="EMBL/GenBank/DDBJ databases">
        <title>Complete sequence of Treponema primitia strain ZAS-2.</title>
        <authorList>
            <person name="Tetu S.G."/>
            <person name="Matson E."/>
            <person name="Ren Q."/>
            <person name="Seshadri R."/>
            <person name="Elbourne L."/>
            <person name="Hassan K.A."/>
            <person name="Durkin A."/>
            <person name="Radune D."/>
            <person name="Mohamoud Y."/>
            <person name="Shay R."/>
            <person name="Jin S."/>
            <person name="Zhang X."/>
            <person name="Lucey K."/>
            <person name="Ballor N.R."/>
            <person name="Ottesen E."/>
            <person name="Rosenthal R."/>
            <person name="Allen A."/>
            <person name="Leadbetter J.R."/>
            <person name="Paulsen I.T."/>
        </authorList>
    </citation>
    <scope>NUCLEOTIDE SEQUENCE [LARGE SCALE GENOMIC DNA]</scope>
    <source>
        <strain evidence="3">ATCC BAA-887 / DSM 12427 / ZAS-2</strain>
    </source>
</reference>
<dbReference type="EMBL" id="CP001843">
    <property type="protein sequence ID" value="AEF85761.1"/>
    <property type="molecule type" value="Genomic_DNA"/>
</dbReference>
<dbReference type="KEGG" id="tpi:TREPR_0971"/>
<dbReference type="RefSeq" id="WP_015709088.1">
    <property type="nucleotide sequence ID" value="NC_015578.1"/>
</dbReference>
<organism evidence="2 3">
    <name type="scientific">Treponema primitia (strain ATCC BAA-887 / DSM 12427 / ZAS-2)</name>
    <dbReference type="NCBI Taxonomy" id="545694"/>
    <lineage>
        <taxon>Bacteria</taxon>
        <taxon>Pseudomonadati</taxon>
        <taxon>Spirochaetota</taxon>
        <taxon>Spirochaetia</taxon>
        <taxon>Spirochaetales</taxon>
        <taxon>Treponemataceae</taxon>
        <taxon>Treponema</taxon>
    </lineage>
</organism>
<dbReference type="OrthoDB" id="47603at2"/>
<dbReference type="AlphaFoldDB" id="F5YI29"/>
<keyword evidence="3" id="KW-1185">Reference proteome</keyword>
<dbReference type="HOGENOM" id="CLU_130936_3_0_12"/>
<gene>
    <name evidence="2" type="ordered locus">TREPR_0971</name>
</gene>
<dbReference type="Gene3D" id="2.60.320.10">
    <property type="entry name" value="N-utilization substance G protein NusG, insert domain"/>
    <property type="match status" value="1"/>
</dbReference>
<dbReference type="STRING" id="545694.TREPR_0971"/>
<dbReference type="Proteomes" id="UP000009223">
    <property type="component" value="Chromosome"/>
</dbReference>
<evidence type="ECO:0000313" key="3">
    <source>
        <dbReference type="Proteomes" id="UP000009223"/>
    </source>
</evidence>
<evidence type="ECO:0000256" key="1">
    <source>
        <dbReference type="SAM" id="Phobius"/>
    </source>
</evidence>
<dbReference type="CDD" id="cd09910">
    <property type="entry name" value="NGN-insert_like"/>
    <property type="match status" value="1"/>
</dbReference>
<keyword evidence="1" id="KW-1133">Transmembrane helix</keyword>
<accession>F5YI29</accession>
<proteinExistence type="predicted"/>
<name>F5YI29_TREPZ</name>
<keyword evidence="1" id="KW-0472">Membrane</keyword>
<evidence type="ECO:0000313" key="2">
    <source>
        <dbReference type="EMBL" id="AEF85761.1"/>
    </source>
</evidence>
<reference evidence="2 3" key="2">
    <citation type="journal article" date="2011" name="ISME J.">
        <title>RNA-seq reveals cooperative metabolic interactions between two termite-gut spirochete species in co-culture.</title>
        <authorList>
            <person name="Rosenthal A.Z."/>
            <person name="Matson E.G."/>
            <person name="Eldar A."/>
            <person name="Leadbetter J.R."/>
        </authorList>
    </citation>
    <scope>NUCLEOTIDE SEQUENCE [LARGE SCALE GENOMIC DNA]</scope>
    <source>
        <strain evidence="3">ATCC BAA-887 / DSM 12427 / ZAS-2</strain>
    </source>
</reference>
<protein>
    <submittedName>
        <fullName evidence="2">Uncharacterized protein</fullName>
    </submittedName>
</protein>
<keyword evidence="1" id="KW-0812">Transmembrane</keyword>
<dbReference type="eggNOG" id="COG5341">
    <property type="taxonomic scope" value="Bacteria"/>
</dbReference>
<dbReference type="InterPro" id="IPR038690">
    <property type="entry name" value="NusG_2_sf"/>
</dbReference>
<dbReference type="Pfam" id="PF07009">
    <property type="entry name" value="NusG_II"/>
    <property type="match status" value="1"/>
</dbReference>
<feature type="transmembrane region" description="Helical" evidence="1">
    <location>
        <begin position="12"/>
        <end position="30"/>
    </location>
</feature>
<sequence length="127" mass="13788">MKGMIPLKPLDFLALGFAAALTILSTFLVYGRPQEAAWVRVQGEGRIWVFPLDAEETLSIPGPIGDTVVEIRGQGSRVLSSPCANQTCVAAGRIHRQGQWSACLPNKVFIYIEGDGDENTLPDSTSW</sequence>